<dbReference type="InterPro" id="IPR037219">
    <property type="entry name" value="Peptidase_M41-like"/>
</dbReference>
<dbReference type="GO" id="GO:0046872">
    <property type="term" value="F:metal ion binding"/>
    <property type="evidence" value="ECO:0007669"/>
    <property type="project" value="UniProtKB-KW"/>
</dbReference>
<keyword evidence="5" id="KW-0378">Hydrolase</keyword>
<dbReference type="EMBL" id="DVFI01000105">
    <property type="protein sequence ID" value="HIQ63451.1"/>
    <property type="molecule type" value="Genomic_DNA"/>
</dbReference>
<dbReference type="GO" id="GO:0004176">
    <property type="term" value="F:ATP-dependent peptidase activity"/>
    <property type="evidence" value="ECO:0007669"/>
    <property type="project" value="InterPro"/>
</dbReference>
<dbReference type="InterPro" id="IPR000642">
    <property type="entry name" value="Peptidase_M41"/>
</dbReference>
<dbReference type="GO" id="GO:0004222">
    <property type="term" value="F:metalloendopeptidase activity"/>
    <property type="evidence" value="ECO:0007669"/>
    <property type="project" value="InterPro"/>
</dbReference>
<evidence type="ECO:0000259" key="9">
    <source>
        <dbReference type="SMART" id="SM00382"/>
    </source>
</evidence>
<gene>
    <name evidence="10" type="ORF">IAA66_07675</name>
</gene>
<evidence type="ECO:0000256" key="2">
    <source>
        <dbReference type="ARBA" id="ARBA00010044"/>
    </source>
</evidence>
<evidence type="ECO:0000256" key="3">
    <source>
        <dbReference type="ARBA" id="ARBA00022670"/>
    </source>
</evidence>
<keyword evidence="8" id="KW-0547">Nucleotide-binding</keyword>
<evidence type="ECO:0000256" key="4">
    <source>
        <dbReference type="ARBA" id="ARBA00022723"/>
    </source>
</evidence>
<dbReference type="SUPFAM" id="SSF52540">
    <property type="entry name" value="P-loop containing nucleoside triphosphate hydrolases"/>
    <property type="match status" value="1"/>
</dbReference>
<reference evidence="10" key="1">
    <citation type="submission" date="2020-10" db="EMBL/GenBank/DDBJ databases">
        <authorList>
            <person name="Gilroy R."/>
        </authorList>
    </citation>
    <scope>NUCLEOTIDE SEQUENCE</scope>
    <source>
        <strain evidence="10">ChiHile30-977</strain>
    </source>
</reference>
<evidence type="ECO:0000256" key="1">
    <source>
        <dbReference type="ARBA" id="ARBA00001947"/>
    </source>
</evidence>
<feature type="domain" description="AAA+ ATPase" evidence="9">
    <location>
        <begin position="56"/>
        <end position="192"/>
    </location>
</feature>
<keyword evidence="3" id="KW-0645">Protease</keyword>
<reference evidence="10" key="2">
    <citation type="journal article" date="2021" name="PeerJ">
        <title>Extensive microbial diversity within the chicken gut microbiome revealed by metagenomics and culture.</title>
        <authorList>
            <person name="Gilroy R."/>
            <person name="Ravi A."/>
            <person name="Getino M."/>
            <person name="Pursley I."/>
            <person name="Horton D.L."/>
            <person name="Alikhan N.F."/>
            <person name="Baker D."/>
            <person name="Gharbi K."/>
            <person name="Hall N."/>
            <person name="Watson M."/>
            <person name="Adriaenssens E.M."/>
            <person name="Foster-Nyarko E."/>
            <person name="Jarju S."/>
            <person name="Secka A."/>
            <person name="Antonio M."/>
            <person name="Oren A."/>
            <person name="Chaudhuri R.R."/>
            <person name="La Ragione R."/>
            <person name="Hildebrand F."/>
            <person name="Pallen M.J."/>
        </authorList>
    </citation>
    <scope>NUCLEOTIDE SEQUENCE</scope>
    <source>
        <strain evidence="10">ChiHile30-977</strain>
    </source>
</reference>
<dbReference type="InterPro" id="IPR041569">
    <property type="entry name" value="AAA_lid_3"/>
</dbReference>
<dbReference type="InterPro" id="IPR027417">
    <property type="entry name" value="P-loop_NTPase"/>
</dbReference>
<dbReference type="Gene3D" id="3.40.50.300">
    <property type="entry name" value="P-loop containing nucleotide triphosphate hydrolases"/>
    <property type="match status" value="1"/>
</dbReference>
<evidence type="ECO:0000313" key="11">
    <source>
        <dbReference type="Proteomes" id="UP000886819"/>
    </source>
</evidence>
<dbReference type="GO" id="GO:0006508">
    <property type="term" value="P:proteolysis"/>
    <property type="evidence" value="ECO:0007669"/>
    <property type="project" value="UniProtKB-KW"/>
</dbReference>
<dbReference type="GO" id="GO:0005886">
    <property type="term" value="C:plasma membrane"/>
    <property type="evidence" value="ECO:0007669"/>
    <property type="project" value="TreeGrafter"/>
</dbReference>
<organism evidence="10 11">
    <name type="scientific">Candidatus Avichristensenella intestinipullorum</name>
    <dbReference type="NCBI Taxonomy" id="2840693"/>
    <lineage>
        <taxon>Bacteria</taxon>
        <taxon>Bacillati</taxon>
        <taxon>Bacillota</taxon>
        <taxon>Clostridia</taxon>
        <taxon>Candidatus Avichristensenella</taxon>
    </lineage>
</organism>
<keyword evidence="8" id="KW-0067">ATP-binding</keyword>
<accession>A0A9D0YXZ2</accession>
<dbReference type="InterPro" id="IPR003959">
    <property type="entry name" value="ATPase_AAA_core"/>
</dbReference>
<dbReference type="InterPro" id="IPR003593">
    <property type="entry name" value="AAA+_ATPase"/>
</dbReference>
<dbReference type="GO" id="GO:0030163">
    <property type="term" value="P:protein catabolic process"/>
    <property type="evidence" value="ECO:0007669"/>
    <property type="project" value="TreeGrafter"/>
</dbReference>
<evidence type="ECO:0000256" key="5">
    <source>
        <dbReference type="ARBA" id="ARBA00022801"/>
    </source>
</evidence>
<name>A0A9D0YXZ2_9FIRM</name>
<dbReference type="Pfam" id="PF00004">
    <property type="entry name" value="AAA"/>
    <property type="match status" value="1"/>
</dbReference>
<dbReference type="AlphaFoldDB" id="A0A9D0YXZ2"/>
<dbReference type="PANTHER" id="PTHR23076:SF97">
    <property type="entry name" value="ATP-DEPENDENT ZINC METALLOPROTEASE YME1L1"/>
    <property type="match status" value="1"/>
</dbReference>
<keyword evidence="6" id="KW-0862">Zinc</keyword>
<dbReference type="Gene3D" id="1.10.8.60">
    <property type="match status" value="1"/>
</dbReference>
<keyword evidence="7" id="KW-0482">Metalloprotease</keyword>
<dbReference type="Pfam" id="PF17862">
    <property type="entry name" value="AAA_lid_3"/>
    <property type="match status" value="1"/>
</dbReference>
<comment type="similarity">
    <text evidence="8">Belongs to the AAA ATPase family.</text>
</comment>
<keyword evidence="4" id="KW-0479">Metal-binding</keyword>
<dbReference type="Proteomes" id="UP000886819">
    <property type="component" value="Unassembled WGS sequence"/>
</dbReference>
<dbReference type="PANTHER" id="PTHR23076">
    <property type="entry name" value="METALLOPROTEASE M41 FTSH"/>
    <property type="match status" value="1"/>
</dbReference>
<dbReference type="SUPFAM" id="SSF140990">
    <property type="entry name" value="FtsH protease domain-like"/>
    <property type="match status" value="1"/>
</dbReference>
<protein>
    <submittedName>
        <fullName evidence="10">AAA family ATPase</fullName>
    </submittedName>
</protein>
<evidence type="ECO:0000256" key="6">
    <source>
        <dbReference type="ARBA" id="ARBA00022833"/>
    </source>
</evidence>
<dbReference type="GO" id="GO:0016887">
    <property type="term" value="F:ATP hydrolysis activity"/>
    <property type="evidence" value="ECO:0007669"/>
    <property type="project" value="InterPro"/>
</dbReference>
<sequence length="460" mass="49766">MRDFFAPRRREMDVQRDIPDQRFADVAALEEAVESLRGLADVLKHPDKYARYGARTPRGVLLYGPPGTGKTLLARALAGEAGVPFYAVSGSDFVQMYVGVGASRVRALFKKARKAGRGVIFIDEIDALGSRQEGSGNEEREQTINALLTEMSGFRGGEGILVLAATNRPEKLDAALTRPGRFDRQIEVGMPDRAGRRQILQVHARGKPLSAQVDIDRLAADTVSFSGAKLESMLNEAALRAARRNTGEITAGDVDAALRAVLVGEDRLNRPGAPQERRITAFHEAGHALATLLFDPQSRLARVSIIPSTRGAAGYSMAVPPDRMLLTRAQAEAAVCVALAGRAAEELVFGRAGVTTGAANDLARATELTGRMCLEWGMDEEAGLCVRQALAPWTAAGSHAESLVRQRLEALYVRTRARLDAHRDALDALAEALLEKEWLDGREAEAIAREKCRTNPIQSA</sequence>
<dbReference type="CDD" id="cd19501">
    <property type="entry name" value="RecA-like_FtsH"/>
    <property type="match status" value="1"/>
</dbReference>
<dbReference type="GO" id="GO:0005524">
    <property type="term" value="F:ATP binding"/>
    <property type="evidence" value="ECO:0007669"/>
    <property type="project" value="UniProtKB-KW"/>
</dbReference>
<dbReference type="FunFam" id="1.10.8.60:FF:000001">
    <property type="entry name" value="ATP-dependent zinc metalloprotease FtsH"/>
    <property type="match status" value="1"/>
</dbReference>
<dbReference type="PROSITE" id="PS00674">
    <property type="entry name" value="AAA"/>
    <property type="match status" value="1"/>
</dbReference>
<comment type="cofactor">
    <cofactor evidence="1">
        <name>Zn(2+)</name>
        <dbReference type="ChEBI" id="CHEBI:29105"/>
    </cofactor>
</comment>
<dbReference type="FunFam" id="3.40.50.300:FF:002568">
    <property type="entry name" value="Cell division protein (FtsH)"/>
    <property type="match status" value="1"/>
</dbReference>
<evidence type="ECO:0000313" key="10">
    <source>
        <dbReference type="EMBL" id="HIQ63451.1"/>
    </source>
</evidence>
<dbReference type="Pfam" id="PF01434">
    <property type="entry name" value="Peptidase_M41"/>
    <property type="match status" value="1"/>
</dbReference>
<dbReference type="SMART" id="SM00382">
    <property type="entry name" value="AAA"/>
    <property type="match status" value="1"/>
</dbReference>
<dbReference type="InterPro" id="IPR003960">
    <property type="entry name" value="ATPase_AAA_CS"/>
</dbReference>
<proteinExistence type="inferred from homology"/>
<evidence type="ECO:0000256" key="8">
    <source>
        <dbReference type="RuleBase" id="RU003651"/>
    </source>
</evidence>
<evidence type="ECO:0000256" key="7">
    <source>
        <dbReference type="ARBA" id="ARBA00023049"/>
    </source>
</evidence>
<comment type="caution">
    <text evidence="10">The sequence shown here is derived from an EMBL/GenBank/DDBJ whole genome shotgun (WGS) entry which is preliminary data.</text>
</comment>
<dbReference type="Gene3D" id="1.20.58.760">
    <property type="entry name" value="Peptidase M41"/>
    <property type="match status" value="1"/>
</dbReference>
<comment type="similarity">
    <text evidence="2">In the C-terminal section; belongs to the peptidase M41 family.</text>
</comment>